<dbReference type="Gene3D" id="1.10.3810.10">
    <property type="entry name" value="Biosynthetic peptidoglycan transglycosylase-like"/>
    <property type="match status" value="1"/>
</dbReference>
<dbReference type="InterPro" id="IPR036950">
    <property type="entry name" value="PBP_transglycosylase"/>
</dbReference>
<sequence>MASRRPAPVPPNRPAARKGAGGARPSGRRPRRRKVLGWVLGLVVAGAVLAVGGFAAAYAFVGVPDPNKLADAQTSTVYFSDGTTELGTFAARNRENVTLDQVPDHVQKAVLAAEDRGFYENRGVSPTGIARAVWTNLSDGTTQGGSTLTQQYVKNYYLSDQQSYTRKAEEFFIALKIDQQQSKDETLQNYLNTVYFGRGAWGVQAAAQAYFGVDAAQLDVSQGALLAALLKGPSNYDPRKGPEQTEAATARVAYVLDGMVSEGWLSPADRASAGLPETIEATPNNQWQGPNGYLLKTVEDELTGKVGLSEEDVEAGGLKIVTTFDAKAQAAAVEAVQDQLPSTLPEGFHVALSAIDPATGGVRAMYGGADYLANQYNDVTRARAQPGSTFKPFALVAALEDGVSLRTTFNGSSPQTIDSWPARNYGNEQFGRIDLVTATEHSVNTVYGQLNEEVTPARTRDVAVAAGYPEDTPGIAGPQYISNVLGTSSPHPIDVTQAYATFAAQGTRTDWHTIASIDDSTGTRTYTASPTTTQAFPGDVAADATYAMEQVVNSGTGSYAKRVNRPAAGKTGTTNDNLAAWFAGFTPDLAASVALFQTTPDGTKNVPLELGGREVTGGSYPVRVWTAFMRAALDGTPKTDFPDRANVGSSRGSSSSSSSSSSSPSSSSTQRPTPSDTPTQTPTDSPTDDPTDDPTDAPTATSTGSPTGSPTRSSGGSSGGAAATPGTGGASARPTATSTATAGADAAAGGQAQSTARAGATPSPAAATAQGAQGTQGTADGAASTR</sequence>
<evidence type="ECO:0000259" key="11">
    <source>
        <dbReference type="Pfam" id="PF00905"/>
    </source>
</evidence>
<keyword evidence="4 13" id="KW-0808">Transferase</keyword>
<dbReference type="PANTHER" id="PTHR32282">
    <property type="entry name" value="BINDING PROTEIN TRANSPEPTIDASE, PUTATIVE-RELATED"/>
    <property type="match status" value="1"/>
</dbReference>
<gene>
    <name evidence="13" type="ORF">AB2L28_16380</name>
</gene>
<keyword evidence="10" id="KW-0472">Membrane</keyword>
<evidence type="ECO:0000256" key="4">
    <source>
        <dbReference type="ARBA" id="ARBA00022679"/>
    </source>
</evidence>
<keyword evidence="3 13" id="KW-0328">Glycosyltransferase</keyword>
<evidence type="ECO:0000256" key="3">
    <source>
        <dbReference type="ARBA" id="ARBA00022676"/>
    </source>
</evidence>
<evidence type="ECO:0000256" key="5">
    <source>
        <dbReference type="ARBA" id="ARBA00022801"/>
    </source>
</evidence>
<dbReference type="GO" id="GO:0016757">
    <property type="term" value="F:glycosyltransferase activity"/>
    <property type="evidence" value="ECO:0007669"/>
    <property type="project" value="UniProtKB-KW"/>
</dbReference>
<evidence type="ECO:0000256" key="6">
    <source>
        <dbReference type="ARBA" id="ARBA00023268"/>
    </source>
</evidence>
<feature type="domain" description="Glycosyl transferase family 51" evidence="12">
    <location>
        <begin position="86"/>
        <end position="259"/>
    </location>
</feature>
<comment type="catalytic activity">
    <reaction evidence="7">
        <text>Preferential cleavage: (Ac)2-L-Lys-D-Ala-|-D-Ala. Also transpeptidation of peptidyl-alanyl moieties that are N-acyl substituents of D-alanine.</text>
        <dbReference type="EC" id="3.4.16.4"/>
    </reaction>
</comment>
<evidence type="ECO:0000256" key="1">
    <source>
        <dbReference type="ARBA" id="ARBA00022645"/>
    </source>
</evidence>
<organism evidence="13 14">
    <name type="scientific">Kineococcus mangrovi</name>
    <dbReference type="NCBI Taxonomy" id="1660183"/>
    <lineage>
        <taxon>Bacteria</taxon>
        <taxon>Bacillati</taxon>
        <taxon>Actinomycetota</taxon>
        <taxon>Actinomycetes</taxon>
        <taxon>Kineosporiales</taxon>
        <taxon>Kineosporiaceae</taxon>
        <taxon>Kineococcus</taxon>
    </lineage>
</organism>
<dbReference type="Proteomes" id="UP001566476">
    <property type="component" value="Unassembled WGS sequence"/>
</dbReference>
<reference evidence="13 14" key="1">
    <citation type="submission" date="2024-07" db="EMBL/GenBank/DDBJ databases">
        <authorList>
            <person name="Thanompreechachai J."/>
            <person name="Duangmal K."/>
        </authorList>
    </citation>
    <scope>NUCLEOTIDE SEQUENCE [LARGE SCALE GENOMIC DNA]</scope>
    <source>
        <strain evidence="13 14">TBRC 1896</strain>
    </source>
</reference>
<dbReference type="SUPFAM" id="SSF53955">
    <property type="entry name" value="Lysozyme-like"/>
    <property type="match status" value="1"/>
</dbReference>
<dbReference type="SUPFAM" id="SSF56601">
    <property type="entry name" value="beta-lactamase/transpeptidase-like"/>
    <property type="match status" value="1"/>
</dbReference>
<keyword evidence="10" id="KW-1133">Transmembrane helix</keyword>
<keyword evidence="1" id="KW-0121">Carboxypeptidase</keyword>
<evidence type="ECO:0000256" key="7">
    <source>
        <dbReference type="ARBA" id="ARBA00034000"/>
    </source>
</evidence>
<evidence type="ECO:0000313" key="14">
    <source>
        <dbReference type="Proteomes" id="UP001566476"/>
    </source>
</evidence>
<evidence type="ECO:0000256" key="8">
    <source>
        <dbReference type="ARBA" id="ARBA00049902"/>
    </source>
</evidence>
<accession>A0ABV4I550</accession>
<keyword evidence="10" id="KW-0812">Transmembrane</keyword>
<dbReference type="InterPro" id="IPR001460">
    <property type="entry name" value="PCN-bd_Tpept"/>
</dbReference>
<dbReference type="Gene3D" id="3.40.710.10">
    <property type="entry name" value="DD-peptidase/beta-lactamase superfamily"/>
    <property type="match status" value="1"/>
</dbReference>
<dbReference type="PANTHER" id="PTHR32282:SF34">
    <property type="entry name" value="PENICILLIN-BINDING PROTEIN 1A"/>
    <property type="match status" value="1"/>
</dbReference>
<dbReference type="InterPro" id="IPR001264">
    <property type="entry name" value="Glyco_trans_51"/>
</dbReference>
<dbReference type="Pfam" id="PF00912">
    <property type="entry name" value="Transgly"/>
    <property type="match status" value="1"/>
</dbReference>
<keyword evidence="6" id="KW-0511">Multifunctional enzyme</keyword>
<evidence type="ECO:0000256" key="10">
    <source>
        <dbReference type="SAM" id="Phobius"/>
    </source>
</evidence>
<feature type="transmembrane region" description="Helical" evidence="10">
    <location>
        <begin position="35"/>
        <end position="61"/>
    </location>
</feature>
<comment type="catalytic activity">
    <reaction evidence="8">
        <text>[GlcNAc-(1-&gt;4)-Mur2Ac(oyl-L-Ala-gamma-D-Glu-L-Lys-D-Ala-D-Ala)](n)-di-trans,octa-cis-undecaprenyl diphosphate + beta-D-GlcNAc-(1-&gt;4)-Mur2Ac(oyl-L-Ala-gamma-D-Glu-L-Lys-D-Ala-D-Ala)-di-trans,octa-cis-undecaprenyl diphosphate = [GlcNAc-(1-&gt;4)-Mur2Ac(oyl-L-Ala-gamma-D-Glu-L-Lys-D-Ala-D-Ala)](n+1)-di-trans,octa-cis-undecaprenyl diphosphate + di-trans,octa-cis-undecaprenyl diphosphate + H(+)</text>
        <dbReference type="Rhea" id="RHEA:23708"/>
        <dbReference type="Rhea" id="RHEA-COMP:9602"/>
        <dbReference type="Rhea" id="RHEA-COMP:9603"/>
        <dbReference type="ChEBI" id="CHEBI:15378"/>
        <dbReference type="ChEBI" id="CHEBI:58405"/>
        <dbReference type="ChEBI" id="CHEBI:60033"/>
        <dbReference type="ChEBI" id="CHEBI:78435"/>
        <dbReference type="EC" id="2.4.99.28"/>
    </reaction>
</comment>
<evidence type="ECO:0000256" key="2">
    <source>
        <dbReference type="ARBA" id="ARBA00022670"/>
    </source>
</evidence>
<keyword evidence="14" id="KW-1185">Reference proteome</keyword>
<dbReference type="Pfam" id="PF00905">
    <property type="entry name" value="Transpeptidase"/>
    <property type="match status" value="1"/>
</dbReference>
<feature type="compositionally biased region" description="Low complexity" evidence="9">
    <location>
        <begin position="648"/>
        <end position="685"/>
    </location>
</feature>
<proteinExistence type="predicted"/>
<evidence type="ECO:0000313" key="13">
    <source>
        <dbReference type="EMBL" id="MEZ0493817.1"/>
    </source>
</evidence>
<dbReference type="EC" id="2.4.-.-" evidence="13"/>
<keyword evidence="2" id="KW-0645">Protease</keyword>
<feature type="compositionally biased region" description="Low complexity" evidence="9">
    <location>
        <begin position="696"/>
        <end position="786"/>
    </location>
</feature>
<dbReference type="EMBL" id="JBGGTQ010000008">
    <property type="protein sequence ID" value="MEZ0493817.1"/>
    <property type="molecule type" value="Genomic_DNA"/>
</dbReference>
<dbReference type="InterPro" id="IPR050396">
    <property type="entry name" value="Glycosyltr_51/Transpeptidase"/>
</dbReference>
<dbReference type="RefSeq" id="WP_370720060.1">
    <property type="nucleotide sequence ID" value="NZ_JBGGTQ010000008.1"/>
</dbReference>
<name>A0ABV4I550_9ACTN</name>
<dbReference type="InterPro" id="IPR012338">
    <property type="entry name" value="Beta-lactam/transpept-like"/>
</dbReference>
<feature type="domain" description="Penicillin-binding protein transpeptidase" evidence="11">
    <location>
        <begin position="354"/>
        <end position="603"/>
    </location>
</feature>
<dbReference type="InterPro" id="IPR023346">
    <property type="entry name" value="Lysozyme-like_dom_sf"/>
</dbReference>
<keyword evidence="5" id="KW-0378">Hydrolase</keyword>
<evidence type="ECO:0000256" key="9">
    <source>
        <dbReference type="SAM" id="MobiDB-lite"/>
    </source>
</evidence>
<feature type="region of interest" description="Disordered" evidence="9">
    <location>
        <begin position="634"/>
        <end position="786"/>
    </location>
</feature>
<evidence type="ECO:0000259" key="12">
    <source>
        <dbReference type="Pfam" id="PF00912"/>
    </source>
</evidence>
<protein>
    <submittedName>
        <fullName evidence="13">Transglycosylase domain-containing protein</fullName>
        <ecNumber evidence="13">2.4.-.-</ecNumber>
    </submittedName>
</protein>
<comment type="caution">
    <text evidence="13">The sequence shown here is derived from an EMBL/GenBank/DDBJ whole genome shotgun (WGS) entry which is preliminary data.</text>
</comment>
<feature type="compositionally biased region" description="Acidic residues" evidence="9">
    <location>
        <begin position="686"/>
        <end position="695"/>
    </location>
</feature>
<feature type="region of interest" description="Disordered" evidence="9">
    <location>
        <begin position="1"/>
        <end position="30"/>
    </location>
</feature>